<accession>A0A7Y9S0T6</accession>
<proteinExistence type="predicted"/>
<dbReference type="NCBIfam" id="TIGR03070">
    <property type="entry name" value="couple_hipB"/>
    <property type="match status" value="1"/>
</dbReference>
<dbReference type="InterPro" id="IPR001387">
    <property type="entry name" value="Cro/C1-type_HTH"/>
</dbReference>
<dbReference type="InterPro" id="IPR010982">
    <property type="entry name" value="Lambda_DNA-bd_dom_sf"/>
</dbReference>
<protein>
    <submittedName>
        <fullName evidence="2">Y4mF family transcriptional regulator</fullName>
    </submittedName>
</protein>
<dbReference type="CDD" id="cd00093">
    <property type="entry name" value="HTH_XRE"/>
    <property type="match status" value="1"/>
</dbReference>
<dbReference type="InterPro" id="IPR017507">
    <property type="entry name" value="Tscrpt_reg_HipB-like"/>
</dbReference>
<evidence type="ECO:0000259" key="1">
    <source>
        <dbReference type="PROSITE" id="PS50943"/>
    </source>
</evidence>
<dbReference type="RefSeq" id="WP_218855466.1">
    <property type="nucleotide sequence ID" value="NZ_JACCAA010000001.1"/>
</dbReference>
<feature type="domain" description="HTH cro/C1-type" evidence="1">
    <location>
        <begin position="36"/>
        <end position="86"/>
    </location>
</feature>
<dbReference type="Pfam" id="PF01381">
    <property type="entry name" value="HTH_3"/>
    <property type="match status" value="1"/>
</dbReference>
<evidence type="ECO:0000313" key="3">
    <source>
        <dbReference type="Proteomes" id="UP000540656"/>
    </source>
</evidence>
<dbReference type="SMART" id="SM00530">
    <property type="entry name" value="HTH_XRE"/>
    <property type="match status" value="1"/>
</dbReference>
<dbReference type="AlphaFoldDB" id="A0A7Y9S0T6"/>
<dbReference type="Proteomes" id="UP000540656">
    <property type="component" value="Unassembled WGS sequence"/>
</dbReference>
<dbReference type="Gene3D" id="1.10.260.40">
    <property type="entry name" value="lambda repressor-like DNA-binding domains"/>
    <property type="match status" value="1"/>
</dbReference>
<dbReference type="PROSITE" id="PS50943">
    <property type="entry name" value="HTH_CROC1"/>
    <property type="match status" value="1"/>
</dbReference>
<dbReference type="SUPFAM" id="SSF47413">
    <property type="entry name" value="lambda repressor-like DNA-binding domains"/>
    <property type="match status" value="1"/>
</dbReference>
<sequence length="112" mass="11967">MQIKGVVMAKQRRSRTVLHDRASTDGELAASVLGRREELGLRQEELADLAGCSPRFIHAVENGKRSIQLDKLLDVLDALGLHLEIVDGAAAEIAAGSRLRQSLALGPAGSDD</sequence>
<dbReference type="GO" id="GO:0003677">
    <property type="term" value="F:DNA binding"/>
    <property type="evidence" value="ECO:0007669"/>
    <property type="project" value="InterPro"/>
</dbReference>
<keyword evidence="3" id="KW-1185">Reference proteome</keyword>
<name>A0A7Y9S0T6_9ACTN</name>
<organism evidence="2 3">
    <name type="scientific">Nocardioides daedukensis</name>
    <dbReference type="NCBI Taxonomy" id="634462"/>
    <lineage>
        <taxon>Bacteria</taxon>
        <taxon>Bacillati</taxon>
        <taxon>Actinomycetota</taxon>
        <taxon>Actinomycetes</taxon>
        <taxon>Propionibacteriales</taxon>
        <taxon>Nocardioidaceae</taxon>
        <taxon>Nocardioides</taxon>
    </lineage>
</organism>
<gene>
    <name evidence="2" type="ORF">BJ980_001979</name>
</gene>
<dbReference type="EMBL" id="JACCAA010000001">
    <property type="protein sequence ID" value="NYG59056.1"/>
    <property type="molecule type" value="Genomic_DNA"/>
</dbReference>
<evidence type="ECO:0000313" key="2">
    <source>
        <dbReference type="EMBL" id="NYG59056.1"/>
    </source>
</evidence>
<comment type="caution">
    <text evidence="2">The sequence shown here is derived from an EMBL/GenBank/DDBJ whole genome shotgun (WGS) entry which is preliminary data.</text>
</comment>
<reference evidence="2 3" key="1">
    <citation type="submission" date="2020-07" db="EMBL/GenBank/DDBJ databases">
        <title>Sequencing the genomes of 1000 actinobacteria strains.</title>
        <authorList>
            <person name="Klenk H.-P."/>
        </authorList>
    </citation>
    <scope>NUCLEOTIDE SEQUENCE [LARGE SCALE GENOMIC DNA]</scope>
    <source>
        <strain evidence="2 3">DSM 23819</strain>
    </source>
</reference>